<evidence type="ECO:0000313" key="3">
    <source>
        <dbReference type="Proteomes" id="UP000053660"/>
    </source>
</evidence>
<dbReference type="PRINTS" id="PR00081">
    <property type="entry name" value="GDHRDH"/>
</dbReference>
<dbReference type="InterPro" id="IPR036291">
    <property type="entry name" value="NAD(P)-bd_dom_sf"/>
</dbReference>
<dbReference type="Gene3D" id="3.40.50.720">
    <property type="entry name" value="NAD(P)-binding Rossmann-like Domain"/>
    <property type="match status" value="1"/>
</dbReference>
<dbReference type="PANTHER" id="PTHR44147">
    <property type="entry name" value="DEHYDROGENASE/REDUCTASE SDR FAMILY MEMBER 1"/>
    <property type="match status" value="1"/>
</dbReference>
<organism evidence="2 3">
    <name type="scientific">Oesophagostomum dentatum</name>
    <name type="common">Nodular worm</name>
    <dbReference type="NCBI Taxonomy" id="61180"/>
    <lineage>
        <taxon>Eukaryota</taxon>
        <taxon>Metazoa</taxon>
        <taxon>Ecdysozoa</taxon>
        <taxon>Nematoda</taxon>
        <taxon>Chromadorea</taxon>
        <taxon>Rhabditida</taxon>
        <taxon>Rhabditina</taxon>
        <taxon>Rhabditomorpha</taxon>
        <taxon>Strongyloidea</taxon>
        <taxon>Strongylidae</taxon>
        <taxon>Oesophagostomum</taxon>
    </lineage>
</organism>
<protein>
    <recommendedName>
        <fullName evidence="4">Oxidoreductase, short chain dehydrogenase/reductase family protein</fullName>
    </recommendedName>
</protein>
<reference evidence="2 3" key="1">
    <citation type="submission" date="2014-03" db="EMBL/GenBank/DDBJ databases">
        <title>Draft genome of the hookworm Oesophagostomum dentatum.</title>
        <authorList>
            <person name="Mitreva M."/>
        </authorList>
    </citation>
    <scope>NUCLEOTIDE SEQUENCE [LARGE SCALE GENOMIC DNA]</scope>
    <source>
        <strain evidence="2 3">OD-Hann</strain>
    </source>
</reference>
<dbReference type="InterPro" id="IPR020904">
    <property type="entry name" value="Sc_DH/Rdtase_CS"/>
</dbReference>
<dbReference type="PROSITE" id="PS00061">
    <property type="entry name" value="ADH_SHORT"/>
    <property type="match status" value="1"/>
</dbReference>
<dbReference type="InterPro" id="IPR002347">
    <property type="entry name" value="SDR_fam"/>
</dbReference>
<name>A0A0B1TSF9_OESDE</name>
<feature type="non-terminal residue" evidence="2">
    <location>
        <position position="151"/>
    </location>
</feature>
<keyword evidence="1" id="KW-0560">Oxidoreductase</keyword>
<dbReference type="GO" id="GO:0016491">
    <property type="term" value="F:oxidoreductase activity"/>
    <property type="evidence" value="ECO:0007669"/>
    <property type="project" value="UniProtKB-KW"/>
</dbReference>
<dbReference type="SUPFAM" id="SSF51735">
    <property type="entry name" value="NAD(P)-binding Rossmann-fold domains"/>
    <property type="match status" value="1"/>
</dbReference>
<evidence type="ECO:0008006" key="4">
    <source>
        <dbReference type="Google" id="ProtNLM"/>
    </source>
</evidence>
<gene>
    <name evidence="2" type="ORF">OESDEN_01237</name>
</gene>
<accession>A0A0B1TSF9</accession>
<evidence type="ECO:0000313" key="2">
    <source>
        <dbReference type="EMBL" id="KHJ98772.1"/>
    </source>
</evidence>
<dbReference type="OrthoDB" id="5836472at2759"/>
<keyword evidence="3" id="KW-1185">Reference proteome</keyword>
<dbReference type="Proteomes" id="UP000053660">
    <property type="component" value="Unassembled WGS sequence"/>
</dbReference>
<dbReference type="PANTHER" id="PTHR44147:SF2">
    <property type="entry name" value="DEHYDROGENASE_REDUCTASE SDR FAMILY MEMBER 1"/>
    <property type="match status" value="1"/>
</dbReference>
<dbReference type="EMBL" id="KN549276">
    <property type="protein sequence ID" value="KHJ98772.1"/>
    <property type="molecule type" value="Genomic_DNA"/>
</dbReference>
<evidence type="ECO:0000256" key="1">
    <source>
        <dbReference type="ARBA" id="ARBA00023002"/>
    </source>
</evidence>
<sequence length="151" mass="16821">MADSGSIPFFEADPLLWDDVNNVGLRSNYICCVHAAKMMAKRETGLIVNISSAGGLQYTFNVPYGVGKAAVDRMSADMAVELRPYGVAIVSLWPGMVRTEFSKILMDEDKLGKMVQQSNVCYQYSCTSYEINFSLRRSVVCCLFLQTYVKV</sequence>
<dbReference type="AlphaFoldDB" id="A0A0B1TSF9"/>
<proteinExistence type="predicted"/>
<dbReference type="Pfam" id="PF00106">
    <property type="entry name" value="adh_short"/>
    <property type="match status" value="1"/>
</dbReference>